<evidence type="ECO:0000313" key="12">
    <source>
        <dbReference type="Proteomes" id="UP000298566"/>
    </source>
</evidence>
<name>A0A4D6Y2J1_BUCMH</name>
<keyword evidence="7 8" id="KW-0131">Cell cycle</keyword>
<feature type="domain" description="OmpA-like" evidence="10">
    <location>
        <begin position="51"/>
        <end position="164"/>
    </location>
</feature>
<evidence type="ECO:0000313" key="11">
    <source>
        <dbReference type="EMBL" id="QCI23307.1"/>
    </source>
</evidence>
<keyword evidence="5 8" id="KW-0998">Cell outer membrane</keyword>
<dbReference type="SUPFAM" id="SSF103088">
    <property type="entry name" value="OmpA-like"/>
    <property type="match status" value="1"/>
</dbReference>
<dbReference type="HAMAP" id="MF_02204">
    <property type="entry name" value="Pal"/>
    <property type="match status" value="1"/>
</dbReference>
<evidence type="ECO:0000256" key="5">
    <source>
        <dbReference type="ARBA" id="ARBA00023237"/>
    </source>
</evidence>
<keyword evidence="9" id="KW-0812">Transmembrane</keyword>
<dbReference type="GO" id="GO:0009279">
    <property type="term" value="C:cell outer membrane"/>
    <property type="evidence" value="ECO:0007669"/>
    <property type="project" value="UniProtKB-SubCell"/>
</dbReference>
<dbReference type="Gene3D" id="3.30.1330.60">
    <property type="entry name" value="OmpA-like domain"/>
    <property type="match status" value="1"/>
</dbReference>
<dbReference type="InterPro" id="IPR039001">
    <property type="entry name" value="Pal"/>
</dbReference>
<dbReference type="InterPro" id="IPR006665">
    <property type="entry name" value="OmpA-like"/>
</dbReference>
<dbReference type="NCBIfam" id="TIGR02802">
    <property type="entry name" value="Pal_lipo"/>
    <property type="match status" value="1"/>
</dbReference>
<evidence type="ECO:0000256" key="1">
    <source>
        <dbReference type="ARBA" id="ARBA00022618"/>
    </source>
</evidence>
<keyword evidence="1 8" id="KW-0132">Cell division</keyword>
<evidence type="ECO:0000256" key="8">
    <source>
        <dbReference type="HAMAP-Rule" id="MF_02204"/>
    </source>
</evidence>
<reference evidence="11 12" key="1">
    <citation type="submission" date="2018-10" db="EMBL/GenBank/DDBJ databases">
        <title>Comparative functional genomics of the obligate endosymbiont Buchnera aphidicola.</title>
        <authorList>
            <person name="Chong R.A."/>
        </authorList>
    </citation>
    <scope>NUCLEOTIDE SEQUENCE [LARGE SCALE GENOMIC DNA]</scope>
    <source>
        <strain evidence="11 12">Mrh</strain>
    </source>
</reference>
<evidence type="ECO:0000256" key="4">
    <source>
        <dbReference type="ARBA" id="ARBA00023139"/>
    </source>
</evidence>
<evidence type="ECO:0000256" key="2">
    <source>
        <dbReference type="ARBA" id="ARBA00022729"/>
    </source>
</evidence>
<comment type="similarity">
    <text evidence="8">Belongs to the Pal lipoprotein family.</text>
</comment>
<dbReference type="InterPro" id="IPR006664">
    <property type="entry name" value="OMP_bac"/>
</dbReference>
<dbReference type="InterPro" id="IPR050330">
    <property type="entry name" value="Bact_OuterMem_StrucFunc"/>
</dbReference>
<gene>
    <name evidence="8 11" type="primary">pal</name>
    <name evidence="11" type="ORF">D9V73_01445</name>
</gene>
<evidence type="ECO:0000259" key="10">
    <source>
        <dbReference type="PROSITE" id="PS51123"/>
    </source>
</evidence>
<comment type="subunit">
    <text evidence="8">The Tol-Pal system is composed of five core proteins: the inner membrane proteins TolA, TolQ and TolR, the periplasmic protein TolB and the outer membrane protein Pal. They form a network linking the inner and outer membranes and the peptidoglycan layer.</text>
</comment>
<dbReference type="GO" id="GO:0051301">
    <property type="term" value="P:cell division"/>
    <property type="evidence" value="ECO:0007669"/>
    <property type="project" value="UniProtKB-UniRule"/>
</dbReference>
<keyword evidence="3 8" id="KW-0472">Membrane</keyword>
<dbReference type="PANTHER" id="PTHR30329">
    <property type="entry name" value="STATOR ELEMENT OF FLAGELLAR MOTOR COMPLEX"/>
    <property type="match status" value="1"/>
</dbReference>
<dbReference type="InterPro" id="IPR036737">
    <property type="entry name" value="OmpA-like_sf"/>
</dbReference>
<evidence type="ECO:0000256" key="3">
    <source>
        <dbReference type="ARBA" id="ARBA00023136"/>
    </source>
</evidence>
<dbReference type="PANTHER" id="PTHR30329:SF21">
    <property type="entry name" value="LIPOPROTEIN YIAD-RELATED"/>
    <property type="match status" value="1"/>
</dbReference>
<proteinExistence type="inferred from homology"/>
<dbReference type="CDD" id="cd07185">
    <property type="entry name" value="OmpA_C-like"/>
    <property type="match status" value="1"/>
</dbReference>
<keyword evidence="2 8" id="KW-0732">Signal</keyword>
<keyword evidence="4 8" id="KW-0564">Palmitate</keyword>
<dbReference type="AlphaFoldDB" id="A0A4D6Y2J1"/>
<keyword evidence="6 8" id="KW-0449">Lipoprotein</keyword>
<dbReference type="Pfam" id="PF00691">
    <property type="entry name" value="OmpA"/>
    <property type="match status" value="1"/>
</dbReference>
<keyword evidence="9" id="KW-1133">Transmembrane helix</keyword>
<comment type="function">
    <text evidence="8">Part of the Tol-Pal system, which plays a role in outer membrane invagination during cell division and is important for maintaining outer membrane integrity.</text>
</comment>
<evidence type="ECO:0000256" key="6">
    <source>
        <dbReference type="ARBA" id="ARBA00023288"/>
    </source>
</evidence>
<dbReference type="PROSITE" id="PS51123">
    <property type="entry name" value="OMPA_2"/>
    <property type="match status" value="1"/>
</dbReference>
<evidence type="ECO:0000256" key="9">
    <source>
        <dbReference type="SAM" id="Phobius"/>
    </source>
</evidence>
<dbReference type="Proteomes" id="UP000298566">
    <property type="component" value="Chromosome"/>
</dbReference>
<dbReference type="PROSITE" id="PS51257">
    <property type="entry name" value="PROKAR_LIPOPROTEIN"/>
    <property type="match status" value="1"/>
</dbReference>
<comment type="subcellular location">
    <subcellularLocation>
        <location evidence="8">Cell outer membrane</location>
        <topology evidence="8">Lipid-anchor</topology>
    </subcellularLocation>
</comment>
<feature type="transmembrane region" description="Helical" evidence="9">
    <location>
        <begin position="6"/>
        <end position="24"/>
    </location>
</feature>
<sequence length="164" mass="18845">MKLNRILKTIIFIFPIIAMFSCSFQKDKINKNISNKDTQVIDTKLDTDSNENLDILKQDNVVYFDFNKYNINAKFAKTLNNIATFLYEHPDVNIVIEGHTDKRGSEQYNIRLGQHRADAVKLYLQSKGILSKQISTISYGSDKPAEIGDKEDSYSKNRRAVIAY</sequence>
<dbReference type="InterPro" id="IPR014169">
    <property type="entry name" value="Pal_lipo_C"/>
</dbReference>
<dbReference type="RefSeq" id="WP_158336507.1">
    <property type="nucleotide sequence ID" value="NZ_CP033004.1"/>
</dbReference>
<dbReference type="EMBL" id="CP033004">
    <property type="protein sequence ID" value="QCI23307.1"/>
    <property type="molecule type" value="Genomic_DNA"/>
</dbReference>
<dbReference type="OrthoDB" id="9809164at2"/>
<dbReference type="PRINTS" id="PR01021">
    <property type="entry name" value="OMPADOMAIN"/>
</dbReference>
<evidence type="ECO:0000256" key="7">
    <source>
        <dbReference type="ARBA" id="ARBA00023306"/>
    </source>
</evidence>
<organism evidence="11 12">
    <name type="scientific">Buchnera aphidicola subsp. Melaphis rhois</name>
    <dbReference type="NCBI Taxonomy" id="118103"/>
    <lineage>
        <taxon>Bacteria</taxon>
        <taxon>Pseudomonadati</taxon>
        <taxon>Pseudomonadota</taxon>
        <taxon>Gammaproteobacteria</taxon>
        <taxon>Enterobacterales</taxon>
        <taxon>Erwiniaceae</taxon>
        <taxon>Buchnera</taxon>
    </lineage>
</organism>
<accession>A0A4D6Y2J1</accession>
<protein>
    <recommendedName>
        <fullName evidence="8">Peptidoglycan-associated lipoprotein</fullName>
        <shortName evidence="8">PAL</shortName>
    </recommendedName>
</protein>